<feature type="domain" description="tRNA synthetases class I catalytic" evidence="9">
    <location>
        <begin position="15"/>
        <end position="315"/>
    </location>
</feature>
<feature type="binding site" evidence="8">
    <location>
        <position position="28"/>
    </location>
    <ligand>
        <name>Zn(2+)</name>
        <dbReference type="ChEBI" id="CHEBI:29105"/>
    </ligand>
</feature>
<dbReference type="Gene3D" id="3.40.50.620">
    <property type="entry name" value="HUPs"/>
    <property type="match status" value="1"/>
</dbReference>
<comment type="similarity">
    <text evidence="8">Belongs to the class-I aminoacyl-tRNA synthetase family.</text>
</comment>
<evidence type="ECO:0000256" key="4">
    <source>
        <dbReference type="ARBA" id="ARBA00022833"/>
    </source>
</evidence>
<feature type="binding site" evidence="8">
    <location>
        <position position="240"/>
    </location>
    <ligand>
        <name>Zn(2+)</name>
        <dbReference type="ChEBI" id="CHEBI:29105"/>
    </ligand>
</feature>
<comment type="catalytic activity">
    <reaction evidence="8">
        <text>tRNA(Cys) + L-cysteine + ATP = L-cysteinyl-tRNA(Cys) + AMP + diphosphate</text>
        <dbReference type="Rhea" id="RHEA:17773"/>
        <dbReference type="Rhea" id="RHEA-COMP:9661"/>
        <dbReference type="Rhea" id="RHEA-COMP:9679"/>
        <dbReference type="ChEBI" id="CHEBI:30616"/>
        <dbReference type="ChEBI" id="CHEBI:33019"/>
        <dbReference type="ChEBI" id="CHEBI:35235"/>
        <dbReference type="ChEBI" id="CHEBI:78442"/>
        <dbReference type="ChEBI" id="CHEBI:78517"/>
        <dbReference type="ChEBI" id="CHEBI:456215"/>
        <dbReference type="EC" id="6.1.1.16"/>
    </reaction>
</comment>
<dbReference type="AlphaFoldDB" id="A0A7D5XCQ4"/>
<comment type="caution">
    <text evidence="8">Lacks conserved residue(s) required for the propagation of feature annotation.</text>
</comment>
<dbReference type="GO" id="GO:0005737">
    <property type="term" value="C:cytoplasm"/>
    <property type="evidence" value="ECO:0007669"/>
    <property type="project" value="UniProtKB-SubCell"/>
</dbReference>
<evidence type="ECO:0000256" key="2">
    <source>
        <dbReference type="ARBA" id="ARBA00022723"/>
    </source>
</evidence>
<dbReference type="PANTHER" id="PTHR10890">
    <property type="entry name" value="CYSTEINYL-TRNA SYNTHETASE"/>
    <property type="match status" value="1"/>
</dbReference>
<reference evidence="11" key="1">
    <citation type="submission" date="2020-07" db="EMBL/GenBank/DDBJ databases">
        <title>Metabolic diversity and evolutionary history of the archaeal phylum ###Micrarchaeota### uncovered from a freshwater lake metagenome.</title>
        <authorList>
            <person name="Kadnikov V.V."/>
            <person name="Savvichev A.S."/>
            <person name="Mardanov A.V."/>
            <person name="Beletsky A.V."/>
            <person name="Chupakov A.V."/>
            <person name="Kokryatskaya N.M."/>
            <person name="Pimenov N.V."/>
            <person name="Ravin N.V."/>
        </authorList>
    </citation>
    <scope>NUCLEOTIDE SEQUENCE [LARGE SCALE GENOMIC DNA]</scope>
</reference>
<evidence type="ECO:0000259" key="9">
    <source>
        <dbReference type="Pfam" id="PF01406"/>
    </source>
</evidence>
<keyword evidence="3 8" id="KW-0547">Nucleotide-binding</keyword>
<keyword evidence="8" id="KW-0963">Cytoplasm</keyword>
<dbReference type="PANTHER" id="PTHR10890:SF3">
    <property type="entry name" value="CYSTEINE--TRNA LIGASE, CYTOPLASMIC"/>
    <property type="match status" value="1"/>
</dbReference>
<dbReference type="CDD" id="cd00672">
    <property type="entry name" value="CysRS_core"/>
    <property type="match status" value="1"/>
</dbReference>
<evidence type="ECO:0000313" key="10">
    <source>
        <dbReference type="EMBL" id="QLJ52771.1"/>
    </source>
</evidence>
<dbReference type="InterPro" id="IPR015803">
    <property type="entry name" value="Cys-tRNA-ligase"/>
</dbReference>
<evidence type="ECO:0000256" key="8">
    <source>
        <dbReference type="HAMAP-Rule" id="MF_00041"/>
    </source>
</evidence>
<keyword evidence="7 8" id="KW-0030">Aminoacyl-tRNA synthetase</keyword>
<accession>A0A7D5XCQ4</accession>
<keyword evidence="6 8" id="KW-0648">Protein biosynthesis</keyword>
<evidence type="ECO:0000256" key="3">
    <source>
        <dbReference type="ARBA" id="ARBA00022741"/>
    </source>
</evidence>
<dbReference type="EMBL" id="CP058998">
    <property type="protein sequence ID" value="QLJ52771.1"/>
    <property type="molecule type" value="Genomic_DNA"/>
</dbReference>
<keyword evidence="2 8" id="KW-0479">Metal-binding</keyword>
<dbReference type="Proteomes" id="UP000510821">
    <property type="component" value="Chromosome"/>
</dbReference>
<keyword evidence="4 8" id="KW-0862">Zinc</keyword>
<name>A0A7D5XCQ4_FERL1</name>
<sequence length="406" mass="48229">MLKVFNTLTRRKEVFRPIKDRLVKLYTCGPSVYSQPHLGNFRTYVFEDVVKRFLVFKGYRVRHIMNITDIEDKAVRAGRGSMKGMVRITRMNEGVFMKNARDLNMLPADEYPRATENIAYMVRMVKMLLKREMAYKDEKGNVFFDVSRFPNYGKLSRSRFRHSLDRRVYKDDYYQREAGDFILWKAWRKSDGDVFWDTELGRGRPGWHIECSAMSWRYLGTPFDMHMGGIDNIFAHHENEIAQTRGATGKMPAHYWLHVRHLIIEGKKMSKSLGNFYTVDDIRRMGYGYDVIRAHLLKEHYRRRLNLTFRSLKRTAAEIRRYKSCAKSLGKSRFWEDAPEADKLCRETLSEFNRYLEDDFRVPEAIEIFCTFVCSVQDLIRKRRFGRRNARNVLETLMRMDSVLGL</sequence>
<evidence type="ECO:0000256" key="5">
    <source>
        <dbReference type="ARBA" id="ARBA00022840"/>
    </source>
</evidence>
<dbReference type="GO" id="GO:0006423">
    <property type="term" value="P:cysteinyl-tRNA aminoacylation"/>
    <property type="evidence" value="ECO:0007669"/>
    <property type="project" value="UniProtKB-UniRule"/>
</dbReference>
<organism evidence="10 11">
    <name type="scientific">Fermentimicrarchaeum limneticum</name>
    <dbReference type="NCBI Taxonomy" id="2795018"/>
    <lineage>
        <taxon>Archaea</taxon>
        <taxon>Candidatus Micrarchaeota</taxon>
        <taxon>Candidatus Fermentimicrarchaeales</taxon>
        <taxon>Candidatus Fermentimicrarchaeaceae</taxon>
        <taxon>Candidatus Fermentimicrarchaeum</taxon>
    </lineage>
</organism>
<dbReference type="HAMAP" id="MF_00041">
    <property type="entry name" value="Cys_tRNA_synth"/>
    <property type="match status" value="1"/>
</dbReference>
<dbReference type="GO" id="GO:0008270">
    <property type="term" value="F:zinc ion binding"/>
    <property type="evidence" value="ECO:0007669"/>
    <property type="project" value="UniProtKB-UniRule"/>
</dbReference>
<comment type="cofactor">
    <cofactor evidence="8">
        <name>Zn(2+)</name>
        <dbReference type="ChEBI" id="CHEBI:29105"/>
    </cofactor>
    <text evidence="8">Binds 1 zinc ion per subunit.</text>
</comment>
<dbReference type="InterPro" id="IPR024909">
    <property type="entry name" value="Cys-tRNA/MSH_ligase"/>
</dbReference>
<evidence type="ECO:0000256" key="1">
    <source>
        <dbReference type="ARBA" id="ARBA00022598"/>
    </source>
</evidence>
<keyword evidence="5 8" id="KW-0067">ATP-binding</keyword>
<dbReference type="PRINTS" id="PR00983">
    <property type="entry name" value="TRNASYNTHCYS"/>
</dbReference>
<feature type="binding site" evidence="8">
    <location>
        <position position="236"/>
    </location>
    <ligand>
        <name>Zn(2+)</name>
        <dbReference type="ChEBI" id="CHEBI:29105"/>
    </ligand>
</feature>
<dbReference type="InterPro" id="IPR032678">
    <property type="entry name" value="tRNA-synt_1_cat_dom"/>
</dbReference>
<gene>
    <name evidence="8" type="primary">cysS</name>
    <name evidence="10" type="ORF">Sv326_0596</name>
</gene>
<keyword evidence="1 8" id="KW-0436">Ligase</keyword>
<dbReference type="InterPro" id="IPR014729">
    <property type="entry name" value="Rossmann-like_a/b/a_fold"/>
</dbReference>
<comment type="subcellular location">
    <subcellularLocation>
        <location evidence="8">Cytoplasm</location>
    </subcellularLocation>
</comment>
<dbReference type="GO" id="GO:0005524">
    <property type="term" value="F:ATP binding"/>
    <property type="evidence" value="ECO:0007669"/>
    <property type="project" value="UniProtKB-UniRule"/>
</dbReference>
<dbReference type="GO" id="GO:0004817">
    <property type="term" value="F:cysteine-tRNA ligase activity"/>
    <property type="evidence" value="ECO:0007669"/>
    <property type="project" value="UniProtKB-UniRule"/>
</dbReference>
<evidence type="ECO:0000256" key="7">
    <source>
        <dbReference type="ARBA" id="ARBA00023146"/>
    </source>
</evidence>
<dbReference type="SUPFAM" id="SSF52374">
    <property type="entry name" value="Nucleotidylyl transferase"/>
    <property type="match status" value="1"/>
</dbReference>
<evidence type="ECO:0000256" key="6">
    <source>
        <dbReference type="ARBA" id="ARBA00022917"/>
    </source>
</evidence>
<dbReference type="KEGG" id="flt:Sv326_0596"/>
<dbReference type="EC" id="6.1.1.16" evidence="8"/>
<feature type="binding site" evidence="8">
    <location>
        <position position="211"/>
    </location>
    <ligand>
        <name>Zn(2+)</name>
        <dbReference type="ChEBI" id="CHEBI:29105"/>
    </ligand>
</feature>
<evidence type="ECO:0000313" key="11">
    <source>
        <dbReference type="Proteomes" id="UP000510821"/>
    </source>
</evidence>
<dbReference type="NCBIfam" id="TIGR00435">
    <property type="entry name" value="cysS"/>
    <property type="match status" value="1"/>
</dbReference>
<dbReference type="Pfam" id="PF01406">
    <property type="entry name" value="tRNA-synt_1e"/>
    <property type="match status" value="1"/>
</dbReference>
<dbReference type="Gene3D" id="1.20.120.640">
    <property type="entry name" value="Anticodon-binding domain of a subclass of class I aminoacyl-tRNA synthetases"/>
    <property type="match status" value="1"/>
</dbReference>
<feature type="short sequence motif" description="'KMSKS' region" evidence="8">
    <location>
        <begin position="268"/>
        <end position="272"/>
    </location>
</feature>
<feature type="binding site" evidence="8">
    <location>
        <position position="271"/>
    </location>
    <ligand>
        <name>ATP</name>
        <dbReference type="ChEBI" id="CHEBI:30616"/>
    </ligand>
</feature>
<proteinExistence type="inferred from homology"/>
<protein>
    <recommendedName>
        <fullName evidence="8">Cysteine--tRNA ligase</fullName>
        <ecNumber evidence="8">6.1.1.16</ecNumber>
    </recommendedName>
    <alternativeName>
        <fullName evidence="8">Cysteinyl-tRNA synthetase</fullName>
        <shortName evidence="8">CysRS</shortName>
    </alternativeName>
</protein>